<gene>
    <name evidence="2" type="ordered locus">Cst_c18670</name>
</gene>
<dbReference type="KEGG" id="csd:Clst_1795"/>
<name>L7VQ67_THES1</name>
<dbReference type="PATRIC" id="fig|1121335.3.peg.1862"/>
<sequence length="435" mass="49576">MSKRQLVLDAFNNKPVERVPVGFWFHFADSGEFTEGLRNPDIIRKNIEGHKKFVAKFRPDFVKIMSDGFFEYPNPVLFNIESPEKLLDLKPIGPEHPWIEKQVGLVRTLTDSFGDEVLTFYNIFAPATYFKMLYEKTGNRDKVLADLTMQNKDAVKHALNTIAEDLSTLARRVITEGKADGIYLSVQNVQDSRITPELYNEVIAPSELIVLETANRHSENNILHICGYEGSRNDLNLYVHYNAKVINWAVNVEGISLAEGKKLFGGRAVIGGFDTASIIGLTIRAEDADKITDMESFAKYSGKLVPIAPQNAQWAIVEEYNRTHPDNQVNLVASEVFNISDAYTWVLERRYDAYFDIKLSFYNNVLAENAPYRDFADKLAYVPYRAIPTYPLFNKNDQALADAYDEAVEQLRKDGVISELSQKYFGEDIFKYIDK</sequence>
<evidence type="ECO:0000259" key="1">
    <source>
        <dbReference type="Pfam" id="PF01208"/>
    </source>
</evidence>
<dbReference type="Gene3D" id="3.20.20.210">
    <property type="match status" value="1"/>
</dbReference>
<dbReference type="InterPro" id="IPR038071">
    <property type="entry name" value="UROD/MetE-like_sf"/>
</dbReference>
<dbReference type="SUPFAM" id="SSF51726">
    <property type="entry name" value="UROD/MetE-like"/>
    <property type="match status" value="1"/>
</dbReference>
<dbReference type="KEGG" id="css:Cst_c18670"/>
<dbReference type="Pfam" id="PF01208">
    <property type="entry name" value="URO-D"/>
    <property type="match status" value="1"/>
</dbReference>
<dbReference type="AlphaFoldDB" id="L7VQ67"/>
<evidence type="ECO:0000313" key="2">
    <source>
        <dbReference type="EMBL" id="AGC68844.1"/>
    </source>
</evidence>
<evidence type="ECO:0000313" key="3">
    <source>
        <dbReference type="Proteomes" id="UP000011220"/>
    </source>
</evidence>
<dbReference type="GO" id="GO:0006779">
    <property type="term" value="P:porphyrin-containing compound biosynthetic process"/>
    <property type="evidence" value="ECO:0007669"/>
    <property type="project" value="InterPro"/>
</dbReference>
<dbReference type="EMBL" id="CP004044">
    <property type="protein sequence ID" value="AGC68844.1"/>
    <property type="molecule type" value="Genomic_DNA"/>
</dbReference>
<feature type="domain" description="Uroporphyrinogen decarboxylase (URO-D)" evidence="1">
    <location>
        <begin position="75"/>
        <end position="279"/>
    </location>
</feature>
<dbReference type="RefSeq" id="WP_015359524.1">
    <property type="nucleotide sequence ID" value="NC_020134.1"/>
</dbReference>
<dbReference type="Proteomes" id="UP000011220">
    <property type="component" value="Chromosome"/>
</dbReference>
<proteinExistence type="predicted"/>
<dbReference type="STRING" id="1121335.Cst_c18670"/>
<keyword evidence="3" id="KW-1185">Reference proteome</keyword>
<protein>
    <recommendedName>
        <fullName evidence="1">Uroporphyrinogen decarboxylase (URO-D) domain-containing protein</fullName>
    </recommendedName>
</protein>
<dbReference type="SUPFAM" id="SSF53850">
    <property type="entry name" value="Periplasmic binding protein-like II"/>
    <property type="match status" value="1"/>
</dbReference>
<dbReference type="eggNOG" id="COG0834">
    <property type="taxonomic scope" value="Bacteria"/>
</dbReference>
<organism evidence="2 3">
    <name type="scientific">Thermoclostridium stercorarium (strain ATCC 35414 / DSM 8532 / NCIMB 11754)</name>
    <name type="common">Clostridium stercorarium</name>
    <dbReference type="NCBI Taxonomy" id="1121335"/>
    <lineage>
        <taxon>Bacteria</taxon>
        <taxon>Bacillati</taxon>
        <taxon>Bacillota</taxon>
        <taxon>Clostridia</taxon>
        <taxon>Eubacteriales</taxon>
        <taxon>Oscillospiraceae</taxon>
        <taxon>Thermoclostridium</taxon>
    </lineage>
</organism>
<dbReference type="InterPro" id="IPR000257">
    <property type="entry name" value="Uroporphyrinogen_deCOase"/>
</dbReference>
<reference evidence="2 3" key="1">
    <citation type="journal article" date="2013" name="Genome Announc.">
        <title>Complete genome sequence of Clostridium stercorarium subsp. stercorarium strain DSM 8532, a thermophilic degrader of plant cell wall fibers.</title>
        <authorList>
            <person name="Poehlein A."/>
            <person name="Zverlov V.V."/>
            <person name="Daniel R."/>
            <person name="Schwarz W.H."/>
            <person name="Liebl W."/>
        </authorList>
    </citation>
    <scope>NUCLEOTIDE SEQUENCE [LARGE SCALE GENOMIC DNA]</scope>
    <source>
        <strain evidence="3">ATCC 35414 / DSM 8532 / NCIMB 11754</strain>
    </source>
</reference>
<dbReference type="eggNOG" id="COG0407">
    <property type="taxonomic scope" value="Bacteria"/>
</dbReference>
<accession>L7VQ67</accession>
<dbReference type="Gene3D" id="3.40.190.10">
    <property type="entry name" value="Periplasmic binding protein-like II"/>
    <property type="match status" value="1"/>
</dbReference>
<dbReference type="GO" id="GO:0004853">
    <property type="term" value="F:uroporphyrinogen decarboxylase activity"/>
    <property type="evidence" value="ECO:0007669"/>
    <property type="project" value="InterPro"/>
</dbReference>